<dbReference type="CTD" id="78996"/>
<feature type="region of interest" description="Disordered" evidence="1">
    <location>
        <begin position="84"/>
        <end position="139"/>
    </location>
</feature>
<name>A0A1U7T9D9_CARSF</name>
<evidence type="ECO:0000313" key="2">
    <source>
        <dbReference type="Proteomes" id="UP000189704"/>
    </source>
</evidence>
<sequence length="155" mass="16793">METLKSENRKRVLPSWMTAQVAEKRVVPVAAFKRRRMAAVPMAPARLPAVRTVYCMNEAEIVEVALGLLTESCKQEKPWEPLSLVGADTPALSPPCSMSPHTSSGSSSEDVDSGKGLPAPGLSPSPGPRDSNAACRSPEEEDLLKYVREIFFSQP</sequence>
<dbReference type="GO" id="GO:0005634">
    <property type="term" value="C:nucleus"/>
    <property type="evidence" value="ECO:0007669"/>
    <property type="project" value="TreeGrafter"/>
</dbReference>
<dbReference type="AlphaFoldDB" id="A0A1U7T9D9"/>
<dbReference type="GO" id="GO:0005737">
    <property type="term" value="C:cytoplasm"/>
    <property type="evidence" value="ECO:0007669"/>
    <property type="project" value="TreeGrafter"/>
</dbReference>
<evidence type="ECO:0000256" key="1">
    <source>
        <dbReference type="SAM" id="MobiDB-lite"/>
    </source>
</evidence>
<dbReference type="PANTHER" id="PTHR14566">
    <property type="entry name" value="CELL CYCLE REGULATOR OF NON-HOMOLOGOUS END JOINING"/>
    <property type="match status" value="1"/>
</dbReference>
<dbReference type="InterPro" id="IPR028278">
    <property type="entry name" value="MRI"/>
</dbReference>
<dbReference type="GeneID" id="103257077"/>
<evidence type="ECO:0000313" key="3">
    <source>
        <dbReference type="RefSeq" id="XP_008052993.1"/>
    </source>
</evidence>
<accession>A0A1U7T9D9</accession>
<keyword evidence="2" id="KW-1185">Reference proteome</keyword>
<dbReference type="STRING" id="1868482.ENSTSYP00000008253"/>
<dbReference type="RefSeq" id="XP_008052993.1">
    <property type="nucleotide sequence ID" value="XM_008054802.1"/>
</dbReference>
<dbReference type="Proteomes" id="UP000189704">
    <property type="component" value="Unplaced"/>
</dbReference>
<protein>
    <submittedName>
        <fullName evidence="3">Modulator of retrovirus infection homolog</fullName>
    </submittedName>
</protein>
<reference evidence="3" key="1">
    <citation type="submission" date="2025-08" db="UniProtKB">
        <authorList>
            <consortium name="RefSeq"/>
        </authorList>
    </citation>
    <scope>IDENTIFICATION</scope>
</reference>
<organism evidence="2 3">
    <name type="scientific">Carlito syrichta</name>
    <name type="common">Philippine tarsier</name>
    <name type="synonym">Tarsius syrichta</name>
    <dbReference type="NCBI Taxonomy" id="1868482"/>
    <lineage>
        <taxon>Eukaryota</taxon>
        <taxon>Metazoa</taxon>
        <taxon>Chordata</taxon>
        <taxon>Craniata</taxon>
        <taxon>Vertebrata</taxon>
        <taxon>Euteleostomi</taxon>
        <taxon>Mammalia</taxon>
        <taxon>Eutheria</taxon>
        <taxon>Euarchontoglires</taxon>
        <taxon>Primates</taxon>
        <taxon>Haplorrhini</taxon>
        <taxon>Tarsiiformes</taxon>
        <taxon>Tarsiidae</taxon>
        <taxon>Carlito</taxon>
    </lineage>
</organism>
<dbReference type="GO" id="GO:0006303">
    <property type="term" value="P:double-strand break repair via nonhomologous end joining"/>
    <property type="evidence" value="ECO:0007669"/>
    <property type="project" value="TreeGrafter"/>
</dbReference>
<feature type="compositionally biased region" description="Low complexity" evidence="1">
    <location>
        <begin position="98"/>
        <end position="120"/>
    </location>
</feature>
<dbReference type="KEGG" id="csyr:103257077"/>
<proteinExistence type="predicted"/>
<dbReference type="OrthoDB" id="8936475at2759"/>
<dbReference type="Pfam" id="PF15325">
    <property type="entry name" value="MRI"/>
    <property type="match status" value="1"/>
</dbReference>
<gene>
    <name evidence="3" type="primary">CUNH7orf49</name>
</gene>
<dbReference type="GO" id="GO:2001033">
    <property type="term" value="P:negative regulation of double-strand break repair via nonhomologous end joining"/>
    <property type="evidence" value="ECO:0007669"/>
    <property type="project" value="InterPro"/>
</dbReference>
<dbReference type="PANTHER" id="PTHR14566:SF0">
    <property type="entry name" value="CELL CYCLE REGULATOR OF NON-HOMOLOGOUS END JOINING"/>
    <property type="match status" value="1"/>
</dbReference>